<evidence type="ECO:0000256" key="7">
    <source>
        <dbReference type="SAM" id="Phobius"/>
    </source>
</evidence>
<comment type="subcellular location">
    <subcellularLocation>
        <location evidence="1">Membrane</location>
        <topology evidence="1">Multi-pass membrane protein</topology>
    </subcellularLocation>
</comment>
<evidence type="ECO:0000256" key="5">
    <source>
        <dbReference type="ARBA" id="ARBA00023136"/>
    </source>
</evidence>
<evidence type="ECO:0000256" key="1">
    <source>
        <dbReference type="ARBA" id="ARBA00004141"/>
    </source>
</evidence>
<keyword evidence="5 7" id="KW-0472">Membrane</keyword>
<evidence type="ECO:0008006" key="10">
    <source>
        <dbReference type="Google" id="ProtNLM"/>
    </source>
</evidence>
<sequence length="304" mass="33191">MENQGRLSHLFVTVFLCNFATYLVFPAMTDVIVEAVCGGKDECSLSIYLSGTQQAITGLGAVLMMPLIGKLSDVYGRKAILQIPLTLAIIPLVILAWKRTTNFFYAYYAVKTLTAMVTEGGILCLSLGYLADNVPEGNRVSAFAVLSGVISAANVSGTLIARLLSIAQIFQVALAVSIIAVAYMRVFLKEKSQDKDNSFEQPILKPDTESNHVGCESSKKIDFIQEIPSPNDIIRLLRSSITLSLLACVTFFDSLAEAGVQASLLVILLLFKGPISLQEGPKCRYTPHHFWCSNCIQCMFRACQ</sequence>
<feature type="transmembrane region" description="Helical" evidence="7">
    <location>
        <begin position="7"/>
        <end position="25"/>
    </location>
</feature>
<dbReference type="Pfam" id="PF07690">
    <property type="entry name" value="MFS_1"/>
    <property type="match status" value="1"/>
</dbReference>
<feature type="transmembrane region" description="Helical" evidence="7">
    <location>
        <begin position="169"/>
        <end position="188"/>
    </location>
</feature>
<keyword evidence="2" id="KW-0813">Transport</keyword>
<evidence type="ECO:0000313" key="9">
    <source>
        <dbReference type="Proteomes" id="UP000826271"/>
    </source>
</evidence>
<evidence type="ECO:0000256" key="6">
    <source>
        <dbReference type="ARBA" id="ARBA00044504"/>
    </source>
</evidence>
<dbReference type="SUPFAM" id="SSF103473">
    <property type="entry name" value="MFS general substrate transporter"/>
    <property type="match status" value="1"/>
</dbReference>
<comment type="caution">
    <text evidence="8">The sequence shown here is derived from an EMBL/GenBank/DDBJ whole genome shotgun (WGS) entry which is preliminary data.</text>
</comment>
<feature type="transmembrane region" description="Helical" evidence="7">
    <location>
        <begin position="79"/>
        <end position="97"/>
    </location>
</feature>
<dbReference type="GO" id="GO:0022857">
    <property type="term" value="F:transmembrane transporter activity"/>
    <property type="evidence" value="ECO:0007669"/>
    <property type="project" value="InterPro"/>
</dbReference>
<proteinExistence type="inferred from homology"/>
<organism evidence="8 9">
    <name type="scientific">Buddleja alternifolia</name>
    <dbReference type="NCBI Taxonomy" id="168488"/>
    <lineage>
        <taxon>Eukaryota</taxon>
        <taxon>Viridiplantae</taxon>
        <taxon>Streptophyta</taxon>
        <taxon>Embryophyta</taxon>
        <taxon>Tracheophyta</taxon>
        <taxon>Spermatophyta</taxon>
        <taxon>Magnoliopsida</taxon>
        <taxon>eudicotyledons</taxon>
        <taxon>Gunneridae</taxon>
        <taxon>Pentapetalae</taxon>
        <taxon>asterids</taxon>
        <taxon>lamiids</taxon>
        <taxon>Lamiales</taxon>
        <taxon>Scrophulariaceae</taxon>
        <taxon>Buddlejeae</taxon>
        <taxon>Buddleja</taxon>
    </lineage>
</organism>
<evidence type="ECO:0000256" key="4">
    <source>
        <dbReference type="ARBA" id="ARBA00022989"/>
    </source>
</evidence>
<keyword evidence="4 7" id="KW-1133">Transmembrane helix</keyword>
<protein>
    <recommendedName>
        <fullName evidence="10">Major facilitator superfamily (MFS) profile domain-containing protein</fullName>
    </recommendedName>
</protein>
<dbReference type="Gene3D" id="1.20.1250.20">
    <property type="entry name" value="MFS general substrate transporter like domains"/>
    <property type="match status" value="1"/>
</dbReference>
<accession>A0AAV6WM99</accession>
<feature type="transmembrane region" description="Helical" evidence="7">
    <location>
        <begin position="103"/>
        <end position="130"/>
    </location>
</feature>
<feature type="transmembrane region" description="Helical" evidence="7">
    <location>
        <begin position="142"/>
        <end position="163"/>
    </location>
</feature>
<dbReference type="InterPro" id="IPR036259">
    <property type="entry name" value="MFS_trans_sf"/>
</dbReference>
<keyword evidence="9" id="KW-1185">Reference proteome</keyword>
<feature type="transmembrane region" description="Helical" evidence="7">
    <location>
        <begin position="45"/>
        <end position="67"/>
    </location>
</feature>
<evidence type="ECO:0000256" key="2">
    <source>
        <dbReference type="ARBA" id="ARBA00022448"/>
    </source>
</evidence>
<gene>
    <name evidence="8" type="ORF">BUALT_Bualt15G0004900</name>
</gene>
<evidence type="ECO:0000256" key="3">
    <source>
        <dbReference type="ARBA" id="ARBA00022692"/>
    </source>
</evidence>
<name>A0AAV6WM99_9LAMI</name>
<dbReference type="AlphaFoldDB" id="A0AAV6WM99"/>
<comment type="similarity">
    <text evidence="6">Belongs to the major facilitator superfamily. Phosphate:H(+) symporter (TC 2.A.1.9) family.</text>
</comment>
<dbReference type="PANTHER" id="PTHR23504">
    <property type="entry name" value="MAJOR FACILITATOR SUPERFAMILY DOMAIN-CONTAINING PROTEIN 10"/>
    <property type="match status" value="1"/>
</dbReference>
<keyword evidence="3 7" id="KW-0812">Transmembrane</keyword>
<dbReference type="GO" id="GO:0016020">
    <property type="term" value="C:membrane"/>
    <property type="evidence" value="ECO:0007669"/>
    <property type="project" value="UniProtKB-SubCell"/>
</dbReference>
<reference evidence="8" key="1">
    <citation type="submission" date="2019-10" db="EMBL/GenBank/DDBJ databases">
        <authorList>
            <person name="Zhang R."/>
            <person name="Pan Y."/>
            <person name="Wang J."/>
            <person name="Ma R."/>
            <person name="Yu S."/>
        </authorList>
    </citation>
    <scope>NUCLEOTIDE SEQUENCE</scope>
    <source>
        <strain evidence="8">LA-IB0</strain>
        <tissue evidence="8">Leaf</tissue>
    </source>
</reference>
<dbReference type="Proteomes" id="UP000826271">
    <property type="component" value="Unassembled WGS sequence"/>
</dbReference>
<dbReference type="InterPro" id="IPR011701">
    <property type="entry name" value="MFS"/>
</dbReference>
<dbReference type="PANTHER" id="PTHR23504:SF95">
    <property type="entry name" value="MAJOR FACILITATOR SUPERFAMILY PROTEIN"/>
    <property type="match status" value="1"/>
</dbReference>
<dbReference type="EMBL" id="WHWC01000015">
    <property type="protein sequence ID" value="KAG8368048.1"/>
    <property type="molecule type" value="Genomic_DNA"/>
</dbReference>
<evidence type="ECO:0000313" key="8">
    <source>
        <dbReference type="EMBL" id="KAG8368048.1"/>
    </source>
</evidence>